<comment type="caution">
    <text evidence="1">The sequence shown here is derived from an EMBL/GenBank/DDBJ whole genome shotgun (WGS) entry which is preliminary data.</text>
</comment>
<reference evidence="1" key="1">
    <citation type="submission" date="2021-01" db="EMBL/GenBank/DDBJ databases">
        <title>Metabolic potential, ecology and presence of endohyphal bacteria is reflected in genomic diversity of Mucoromycotina.</title>
        <authorList>
            <person name="Muszewska A."/>
            <person name="Okrasinska A."/>
            <person name="Steczkiewicz K."/>
            <person name="Drgas O."/>
            <person name="Orlowska M."/>
            <person name="Perlinska-Lenart U."/>
            <person name="Aleksandrzak-Piekarczyk T."/>
            <person name="Szatraj K."/>
            <person name="Zielenkiewicz U."/>
            <person name="Pilsyk S."/>
            <person name="Malc E."/>
            <person name="Mieczkowski P."/>
            <person name="Kruszewska J.S."/>
            <person name="Biernat P."/>
            <person name="Pawlowska J."/>
        </authorList>
    </citation>
    <scope>NUCLEOTIDE SEQUENCE</scope>
    <source>
        <strain evidence="1">WA0000018081</strain>
    </source>
</reference>
<dbReference type="AlphaFoldDB" id="A0A8H7SJA8"/>
<evidence type="ECO:0000313" key="1">
    <source>
        <dbReference type="EMBL" id="KAG2229458.1"/>
    </source>
</evidence>
<proteinExistence type="predicted"/>
<sequence>MDSNSSPVQTIFNMQQRLAQLEQMIQQTQPSTEPSSSTTNPIAMDMKDISEQVSDLHSLQVHDERKKTIERYPPVDTVPVAARKTNRYQTKQDMSLKKLHYLISGVFRPLDVLGLEISKDDNQDNAQRYLYMLADCRSLLLN</sequence>
<gene>
    <name evidence="1" type="ORF">INT48_003145</name>
</gene>
<accession>A0A8H7SJA8</accession>
<name>A0A8H7SJA8_9FUNG</name>
<dbReference type="Proteomes" id="UP000613177">
    <property type="component" value="Unassembled WGS sequence"/>
</dbReference>
<organism evidence="1 2">
    <name type="scientific">Thamnidium elegans</name>
    <dbReference type="NCBI Taxonomy" id="101142"/>
    <lineage>
        <taxon>Eukaryota</taxon>
        <taxon>Fungi</taxon>
        <taxon>Fungi incertae sedis</taxon>
        <taxon>Mucoromycota</taxon>
        <taxon>Mucoromycotina</taxon>
        <taxon>Mucoromycetes</taxon>
        <taxon>Mucorales</taxon>
        <taxon>Mucorineae</taxon>
        <taxon>Mucoraceae</taxon>
        <taxon>Thamnidium</taxon>
    </lineage>
</organism>
<evidence type="ECO:0000313" key="2">
    <source>
        <dbReference type="Proteomes" id="UP000613177"/>
    </source>
</evidence>
<dbReference type="EMBL" id="JAEPRE010000272">
    <property type="protein sequence ID" value="KAG2229458.1"/>
    <property type="molecule type" value="Genomic_DNA"/>
</dbReference>
<keyword evidence="2" id="KW-1185">Reference proteome</keyword>
<protein>
    <submittedName>
        <fullName evidence="1">Uncharacterized protein</fullName>
    </submittedName>
</protein>
<feature type="non-terminal residue" evidence="1">
    <location>
        <position position="142"/>
    </location>
</feature>